<name>A0A9X2XSM1_9BACT</name>
<keyword evidence="3" id="KW-0328">Glycosyltransferase</keyword>
<dbReference type="InterPro" id="IPR050194">
    <property type="entry name" value="Glycosyltransferase_grp1"/>
</dbReference>
<sequence length="404" mass="45591">MKILRVIASMNPETGGPCEGIRNSISELKKLGIHNEVVCLDEPSSSFLGNDAFPIHPLGPKRGPWQYGSKLQPWLLKNLSRFDVVIVHGLWLYHGFAVWDAVQKLRKSTGKYNLKQSRGPRFFIMPHGMLDPYFQKASNRKLKAIRNWIYWKVIEGRVVNNAEGVLFTCAEELHLARKSFRSYYPKREINIGYGLENPPCFHMSMSEAFYEKCPFVAGRPYLLFLSRIHPKKGVDLLIKAYASHIKDNLKYNQRFPLLIIAGPGCKTPYGLKMQELVAENPQLRFNVFFPGMLTGMVKWGAIYGCEAFVLPSHQENFGIAVVEALACGKPVLISKQVNIWREIEGAGGGFVAEDTVEGVMALLERWERLSPAERQVMGQSAKDCFATNFTIAPVARKLLKAVSI</sequence>
<dbReference type="Proteomes" id="UP001155483">
    <property type="component" value="Unassembled WGS sequence"/>
</dbReference>
<dbReference type="InterPro" id="IPR028098">
    <property type="entry name" value="Glyco_trans_4-like_N"/>
</dbReference>
<evidence type="ECO:0000313" key="3">
    <source>
        <dbReference type="EMBL" id="MCU7547502.1"/>
    </source>
</evidence>
<dbReference type="InterPro" id="IPR001296">
    <property type="entry name" value="Glyco_trans_1"/>
</dbReference>
<dbReference type="PANTHER" id="PTHR45947">
    <property type="entry name" value="SULFOQUINOVOSYL TRANSFERASE SQD2"/>
    <property type="match status" value="1"/>
</dbReference>
<evidence type="ECO:0000259" key="2">
    <source>
        <dbReference type="Pfam" id="PF13579"/>
    </source>
</evidence>
<evidence type="ECO:0000313" key="4">
    <source>
        <dbReference type="Proteomes" id="UP001155483"/>
    </source>
</evidence>
<organism evidence="3 4">
    <name type="scientific">Paraflavisolibacter caeni</name>
    <dbReference type="NCBI Taxonomy" id="2982496"/>
    <lineage>
        <taxon>Bacteria</taxon>
        <taxon>Pseudomonadati</taxon>
        <taxon>Bacteroidota</taxon>
        <taxon>Chitinophagia</taxon>
        <taxon>Chitinophagales</taxon>
        <taxon>Chitinophagaceae</taxon>
        <taxon>Paraflavisolibacter</taxon>
    </lineage>
</organism>
<accession>A0A9X2XSM1</accession>
<dbReference type="PANTHER" id="PTHR45947:SF3">
    <property type="entry name" value="SULFOQUINOVOSYL TRANSFERASE SQD2"/>
    <property type="match status" value="1"/>
</dbReference>
<gene>
    <name evidence="3" type="ORF">OCK74_00170</name>
</gene>
<protein>
    <submittedName>
        <fullName evidence="3">Glycosyltransferase</fullName>
        <ecNumber evidence="3">2.4.-.-</ecNumber>
    </submittedName>
</protein>
<dbReference type="EC" id="2.4.-.-" evidence="3"/>
<dbReference type="Pfam" id="PF00534">
    <property type="entry name" value="Glycos_transf_1"/>
    <property type="match status" value="1"/>
</dbReference>
<evidence type="ECO:0000259" key="1">
    <source>
        <dbReference type="Pfam" id="PF00534"/>
    </source>
</evidence>
<reference evidence="3" key="2">
    <citation type="submission" date="2023-04" db="EMBL/GenBank/DDBJ databases">
        <title>Paracnuella aquatica gen. nov., sp. nov., a member of the family Chitinophagaceae isolated from a hot spring.</title>
        <authorList>
            <person name="Wang C."/>
        </authorList>
    </citation>
    <scope>NUCLEOTIDE SEQUENCE</scope>
    <source>
        <strain evidence="3">LB-8</strain>
    </source>
</reference>
<dbReference type="Pfam" id="PF13579">
    <property type="entry name" value="Glyco_trans_4_4"/>
    <property type="match status" value="1"/>
</dbReference>
<feature type="domain" description="Glycosyltransferase subfamily 4-like N-terminal" evidence="2">
    <location>
        <begin position="15"/>
        <end position="178"/>
    </location>
</feature>
<proteinExistence type="predicted"/>
<dbReference type="Gene3D" id="3.40.50.2000">
    <property type="entry name" value="Glycogen Phosphorylase B"/>
    <property type="match status" value="2"/>
</dbReference>
<comment type="caution">
    <text evidence="3">The sequence shown here is derived from an EMBL/GenBank/DDBJ whole genome shotgun (WGS) entry which is preliminary data.</text>
</comment>
<dbReference type="EMBL" id="JAOTIF010000001">
    <property type="protein sequence ID" value="MCU7547502.1"/>
    <property type="molecule type" value="Genomic_DNA"/>
</dbReference>
<keyword evidence="4" id="KW-1185">Reference proteome</keyword>
<dbReference type="AlphaFoldDB" id="A0A9X2XSM1"/>
<reference evidence="3" key="1">
    <citation type="submission" date="2022-09" db="EMBL/GenBank/DDBJ databases">
        <authorList>
            <person name="Yuan C."/>
            <person name="Ke Z."/>
        </authorList>
    </citation>
    <scope>NUCLEOTIDE SEQUENCE</scope>
    <source>
        <strain evidence="3">LB-8</strain>
    </source>
</reference>
<dbReference type="SUPFAM" id="SSF53756">
    <property type="entry name" value="UDP-Glycosyltransferase/glycogen phosphorylase"/>
    <property type="match status" value="1"/>
</dbReference>
<keyword evidence="3" id="KW-0808">Transferase</keyword>
<dbReference type="RefSeq" id="WP_279294950.1">
    <property type="nucleotide sequence ID" value="NZ_JAOTIF010000001.1"/>
</dbReference>
<dbReference type="GO" id="GO:0016758">
    <property type="term" value="F:hexosyltransferase activity"/>
    <property type="evidence" value="ECO:0007669"/>
    <property type="project" value="TreeGrafter"/>
</dbReference>
<feature type="domain" description="Glycosyl transferase family 1" evidence="1">
    <location>
        <begin position="215"/>
        <end position="382"/>
    </location>
</feature>